<keyword evidence="1" id="KW-1133">Transmembrane helix</keyword>
<accession>W1I9H2</accession>
<protein>
    <submittedName>
        <fullName evidence="2">Unclassified</fullName>
    </submittedName>
</protein>
<dbReference type="AlphaFoldDB" id="W1I9H2"/>
<evidence type="ECO:0000256" key="1">
    <source>
        <dbReference type="SAM" id="Phobius"/>
    </source>
</evidence>
<dbReference type="EMBL" id="CBME010002581">
    <property type="protein sequence ID" value="CDL73247.1"/>
    <property type="molecule type" value="Genomic_DNA"/>
</dbReference>
<keyword evidence="1" id="KW-0812">Transmembrane</keyword>
<feature type="transmembrane region" description="Helical" evidence="1">
    <location>
        <begin position="73"/>
        <end position="92"/>
    </location>
</feature>
<proteinExistence type="predicted"/>
<name>W1I9H2_FUSPS</name>
<organism evidence="2">
    <name type="scientific">Fusarium pseudograminearum CS3487</name>
    <dbReference type="NCBI Taxonomy" id="1318458"/>
    <lineage>
        <taxon>Eukaryota</taxon>
        <taxon>Fungi</taxon>
        <taxon>Dikarya</taxon>
        <taxon>Ascomycota</taxon>
        <taxon>Pezizomycotina</taxon>
        <taxon>Sordariomycetes</taxon>
        <taxon>Hypocreomycetidae</taxon>
        <taxon>Hypocreales</taxon>
        <taxon>Nectriaceae</taxon>
        <taxon>Fusarium</taxon>
    </lineage>
</organism>
<gene>
    <name evidence="2" type="ORF">BN848_0128100</name>
</gene>
<sequence length="131" mass="15523">MLSDLSHVVSEDPTHNEAEKKINRAALPSLLRLRLSRRSGDTPIFFYRLLFWFPADSSLFHPLRFSPVLVPKGIRSFQHIVKFIIFYYYYYLSMILELSKHLSILLLLFSFYSYYFELTLSFLILHPLNGL</sequence>
<reference evidence="2" key="1">
    <citation type="submission" date="2013-05" db="EMBL/GenBank/DDBJ databases">
        <title>Draft genome sequences of six wheat associated Fusarium spp. isolates.</title>
        <authorList>
            <person name="Moolhuijzen P.M."/>
            <person name="Manners J.M."/>
            <person name="Wilcox S."/>
            <person name="Bellgard M.I."/>
            <person name="Gardiner D.M."/>
        </authorList>
    </citation>
    <scope>NUCLEOTIDE SEQUENCE</scope>
    <source>
        <strain evidence="2">CS3487</strain>
    </source>
</reference>
<keyword evidence="1" id="KW-0472">Membrane</keyword>
<feature type="transmembrane region" description="Helical" evidence="1">
    <location>
        <begin position="104"/>
        <end position="125"/>
    </location>
</feature>
<dbReference type="EMBL" id="HG317484">
    <property type="protein sequence ID" value="CDX48373.1"/>
    <property type="molecule type" value="Genomic_DNA"/>
</dbReference>
<evidence type="ECO:0000313" key="2">
    <source>
        <dbReference type="EMBL" id="CDL73247.1"/>
    </source>
</evidence>